<proteinExistence type="predicted"/>
<sequence length="56" mass="6374">MRQLDALCERHVVDVVVVYPKQGRSAQMHVVKKEVVYHQPPPPPEFPLDQPPPPPP</sequence>
<dbReference type="Proteomes" id="UP000011668">
    <property type="component" value="Unassembled WGS sequence"/>
</dbReference>
<feature type="compositionally biased region" description="Pro residues" evidence="1">
    <location>
        <begin position="39"/>
        <end position="56"/>
    </location>
</feature>
<evidence type="ECO:0000256" key="1">
    <source>
        <dbReference type="SAM" id="MobiDB-lite"/>
    </source>
</evidence>
<comment type="caution">
    <text evidence="2">The sequence shown here is derived from an EMBL/GenBank/DDBJ whole genome shotgun (WGS) entry which is preliminary data.</text>
</comment>
<dbReference type="HOGENOM" id="CLU_3015834_0_0_1"/>
<gene>
    <name evidence="2" type="ORF">AG1IA_02557</name>
</gene>
<reference evidence="2 3" key="1">
    <citation type="journal article" date="2013" name="Nat. Commun.">
        <title>The evolution and pathogenic mechanisms of the rice sheath blight pathogen.</title>
        <authorList>
            <person name="Zheng A."/>
            <person name="Lin R."/>
            <person name="Xu L."/>
            <person name="Qin P."/>
            <person name="Tang C."/>
            <person name="Ai P."/>
            <person name="Zhang D."/>
            <person name="Liu Y."/>
            <person name="Sun Z."/>
            <person name="Feng H."/>
            <person name="Wang Y."/>
            <person name="Chen Y."/>
            <person name="Liang X."/>
            <person name="Fu R."/>
            <person name="Li Q."/>
            <person name="Zhang J."/>
            <person name="Yu X."/>
            <person name="Xie Z."/>
            <person name="Ding L."/>
            <person name="Guan P."/>
            <person name="Tang J."/>
            <person name="Liang Y."/>
            <person name="Wang S."/>
            <person name="Deng Q."/>
            <person name="Li S."/>
            <person name="Zhu J."/>
            <person name="Wang L."/>
            <person name="Liu H."/>
            <person name="Li P."/>
        </authorList>
    </citation>
    <scope>NUCLEOTIDE SEQUENCE [LARGE SCALE GENOMIC DNA]</scope>
    <source>
        <strain evidence="3">AG-1 IA</strain>
    </source>
</reference>
<feature type="region of interest" description="Disordered" evidence="1">
    <location>
        <begin position="37"/>
        <end position="56"/>
    </location>
</feature>
<evidence type="ECO:0000313" key="2">
    <source>
        <dbReference type="EMBL" id="ELU43421.1"/>
    </source>
</evidence>
<name>L8WZA5_THACA</name>
<protein>
    <submittedName>
        <fullName evidence="2">Uncharacterized protein</fullName>
    </submittedName>
</protein>
<dbReference type="AlphaFoldDB" id="L8WZA5"/>
<keyword evidence="3" id="KW-1185">Reference proteome</keyword>
<dbReference type="EMBL" id="AFRT01000551">
    <property type="protein sequence ID" value="ELU43421.1"/>
    <property type="molecule type" value="Genomic_DNA"/>
</dbReference>
<evidence type="ECO:0000313" key="3">
    <source>
        <dbReference type="Proteomes" id="UP000011668"/>
    </source>
</evidence>
<organism evidence="2 3">
    <name type="scientific">Thanatephorus cucumeris (strain AG1-IA)</name>
    <name type="common">Rice sheath blight fungus</name>
    <name type="synonym">Rhizoctonia solani</name>
    <dbReference type="NCBI Taxonomy" id="983506"/>
    <lineage>
        <taxon>Eukaryota</taxon>
        <taxon>Fungi</taxon>
        <taxon>Dikarya</taxon>
        <taxon>Basidiomycota</taxon>
        <taxon>Agaricomycotina</taxon>
        <taxon>Agaricomycetes</taxon>
        <taxon>Cantharellales</taxon>
        <taxon>Ceratobasidiaceae</taxon>
        <taxon>Rhizoctonia</taxon>
        <taxon>Rhizoctonia solani AG-1</taxon>
    </lineage>
</organism>
<accession>L8WZA5</accession>